<keyword evidence="3" id="KW-1185">Reference proteome</keyword>
<evidence type="ECO:0000313" key="3">
    <source>
        <dbReference type="Proteomes" id="UP001141806"/>
    </source>
</evidence>
<feature type="region of interest" description="Disordered" evidence="1">
    <location>
        <begin position="1"/>
        <end position="72"/>
    </location>
</feature>
<accession>A0A9Q0QS65</accession>
<comment type="caution">
    <text evidence="2">The sequence shown here is derived from an EMBL/GenBank/DDBJ whole genome shotgun (WGS) entry which is preliminary data.</text>
</comment>
<proteinExistence type="predicted"/>
<sequence length="103" mass="11435">MSRRAKGHQRTASEVPFWFPDDLEQMSPPKTPHSDKRGSKLPKNPARSYVIPPPALAEAGNVAGDEKPTDNKVETHMIKVEAENKVETDMSQVEADLKAKNDI</sequence>
<evidence type="ECO:0000313" key="2">
    <source>
        <dbReference type="EMBL" id="KAJ4969900.1"/>
    </source>
</evidence>
<name>A0A9Q0QS65_9MAGN</name>
<gene>
    <name evidence="2" type="ORF">NE237_002999</name>
</gene>
<dbReference type="EMBL" id="JAMYWD010000005">
    <property type="protein sequence ID" value="KAJ4969900.1"/>
    <property type="molecule type" value="Genomic_DNA"/>
</dbReference>
<evidence type="ECO:0000256" key="1">
    <source>
        <dbReference type="SAM" id="MobiDB-lite"/>
    </source>
</evidence>
<reference evidence="2" key="1">
    <citation type="journal article" date="2023" name="Plant J.">
        <title>The genome of the king protea, Protea cynaroides.</title>
        <authorList>
            <person name="Chang J."/>
            <person name="Duong T.A."/>
            <person name="Schoeman C."/>
            <person name="Ma X."/>
            <person name="Roodt D."/>
            <person name="Barker N."/>
            <person name="Li Z."/>
            <person name="Van de Peer Y."/>
            <person name="Mizrachi E."/>
        </authorList>
    </citation>
    <scope>NUCLEOTIDE SEQUENCE</scope>
    <source>
        <tissue evidence="2">Young leaves</tissue>
    </source>
</reference>
<dbReference type="Proteomes" id="UP001141806">
    <property type="component" value="Unassembled WGS sequence"/>
</dbReference>
<protein>
    <submittedName>
        <fullName evidence="2">Uncharacterized protein</fullName>
    </submittedName>
</protein>
<dbReference type="AlphaFoldDB" id="A0A9Q0QS65"/>
<organism evidence="2 3">
    <name type="scientific">Protea cynaroides</name>
    <dbReference type="NCBI Taxonomy" id="273540"/>
    <lineage>
        <taxon>Eukaryota</taxon>
        <taxon>Viridiplantae</taxon>
        <taxon>Streptophyta</taxon>
        <taxon>Embryophyta</taxon>
        <taxon>Tracheophyta</taxon>
        <taxon>Spermatophyta</taxon>
        <taxon>Magnoliopsida</taxon>
        <taxon>Proteales</taxon>
        <taxon>Proteaceae</taxon>
        <taxon>Protea</taxon>
    </lineage>
</organism>